<evidence type="ECO:0000313" key="22">
    <source>
        <dbReference type="Proteomes" id="UP000011541"/>
    </source>
</evidence>
<keyword evidence="15 19" id="KW-0131">Cell cycle</keyword>
<keyword evidence="9 19" id="KW-0285">Flavoprotein</keyword>
<dbReference type="GO" id="GO:0008762">
    <property type="term" value="F:UDP-N-acetylmuramate dehydrogenase activity"/>
    <property type="evidence" value="ECO:0007669"/>
    <property type="project" value="UniProtKB-UniRule"/>
</dbReference>
<accession>M1L7E5</accession>
<dbReference type="NCBIfam" id="NF000755">
    <property type="entry name" value="PRK00046.1"/>
    <property type="match status" value="1"/>
</dbReference>
<dbReference type="Gene3D" id="3.90.78.10">
    <property type="entry name" value="UDP-N-acetylenolpyruvoylglucosamine reductase, C-terminal domain"/>
    <property type="match status" value="1"/>
</dbReference>
<evidence type="ECO:0000256" key="18">
    <source>
        <dbReference type="ARBA" id="ARBA00048914"/>
    </source>
</evidence>
<dbReference type="RefSeq" id="WP_015397204.1">
    <property type="nucleotide sequence ID" value="NC_020299.1"/>
</dbReference>
<feature type="active site" evidence="19">
    <location>
        <position position="164"/>
    </location>
</feature>
<dbReference type="InterPro" id="IPR011601">
    <property type="entry name" value="MurB_C"/>
</dbReference>
<keyword evidence="13 19" id="KW-0573">Peptidoglycan synthesis</keyword>
<dbReference type="PANTHER" id="PTHR21071:SF4">
    <property type="entry name" value="UDP-N-ACETYLENOLPYRUVOYLGLUCOSAMINE REDUCTASE"/>
    <property type="match status" value="1"/>
</dbReference>
<keyword evidence="8 19" id="KW-0132">Cell division</keyword>
<evidence type="ECO:0000256" key="4">
    <source>
        <dbReference type="ARBA" id="ARBA00004752"/>
    </source>
</evidence>
<comment type="catalytic activity">
    <reaction evidence="18 19">
        <text>UDP-N-acetyl-alpha-D-muramate + NADP(+) = UDP-N-acetyl-3-O-(1-carboxyvinyl)-alpha-D-glucosamine + NADPH + H(+)</text>
        <dbReference type="Rhea" id="RHEA:12248"/>
        <dbReference type="ChEBI" id="CHEBI:15378"/>
        <dbReference type="ChEBI" id="CHEBI:57783"/>
        <dbReference type="ChEBI" id="CHEBI:58349"/>
        <dbReference type="ChEBI" id="CHEBI:68483"/>
        <dbReference type="ChEBI" id="CHEBI:70757"/>
        <dbReference type="EC" id="1.3.1.98"/>
    </reaction>
</comment>
<dbReference type="KEGG" id="kon:CONE_0795"/>
<reference evidence="21 22" key="1">
    <citation type="journal article" date="2013" name="Genome Biol. Evol.">
        <title>Genome evolution and phylogenomic analysis of candidatus kinetoplastibacterium, the betaproteobacterial endosymbionts of strigomonas and angomonas.</title>
        <authorList>
            <person name="Alves J.M."/>
            <person name="Serrano M.G."/>
            <person name="Maia da Silva F."/>
            <person name="Voegtly L.J."/>
            <person name="Matveyev A.V."/>
            <person name="Teixeira M.M."/>
            <person name="Camargo E.P."/>
            <person name="Buck G.A."/>
        </authorList>
    </citation>
    <scope>NUCLEOTIDE SEQUENCE [LARGE SCALE GENOMIC DNA]</scope>
    <source>
        <strain evidence="21 22">TCC290E</strain>
    </source>
</reference>
<dbReference type="Gene3D" id="3.30.43.10">
    <property type="entry name" value="Uridine Diphospho-n-acetylenolpyruvylglucosamine Reductase, domain 2"/>
    <property type="match status" value="1"/>
</dbReference>
<evidence type="ECO:0000256" key="8">
    <source>
        <dbReference type="ARBA" id="ARBA00022618"/>
    </source>
</evidence>
<evidence type="ECO:0000256" key="19">
    <source>
        <dbReference type="HAMAP-Rule" id="MF_00037"/>
    </source>
</evidence>
<evidence type="ECO:0000256" key="3">
    <source>
        <dbReference type="ARBA" id="ARBA00004496"/>
    </source>
</evidence>
<dbReference type="EMBL" id="CP003805">
    <property type="protein sequence ID" value="AGF48518.1"/>
    <property type="molecule type" value="Genomic_DNA"/>
</dbReference>
<dbReference type="Proteomes" id="UP000011541">
    <property type="component" value="Chromosome"/>
</dbReference>
<name>M1L7E5_9PROT</name>
<keyword evidence="14 19" id="KW-0560">Oxidoreductase</keyword>
<comment type="similarity">
    <text evidence="19">Belongs to the MurB family.</text>
</comment>
<proteinExistence type="inferred from homology"/>
<comment type="function">
    <text evidence="2 19">Cell wall formation.</text>
</comment>
<dbReference type="UniPathway" id="UPA00219"/>
<keyword evidence="16 19" id="KW-0961">Cell wall biogenesis/degradation</keyword>
<protein>
    <recommendedName>
        <fullName evidence="6 19">UDP-N-acetylenolpyruvoylglucosamine reductase</fullName>
        <ecNumber evidence="5 19">1.3.1.98</ecNumber>
    </recommendedName>
    <alternativeName>
        <fullName evidence="17 19">UDP-N-acetylmuramate dehydrogenase</fullName>
    </alternativeName>
</protein>
<dbReference type="AlphaFoldDB" id="M1L7E5"/>
<evidence type="ECO:0000313" key="21">
    <source>
        <dbReference type="EMBL" id="AGF48518.1"/>
    </source>
</evidence>
<keyword evidence="12 19" id="KW-0133">Cell shape</keyword>
<dbReference type="OrthoDB" id="9804753at2"/>
<feature type="active site" evidence="19">
    <location>
        <position position="335"/>
    </location>
</feature>
<evidence type="ECO:0000256" key="15">
    <source>
        <dbReference type="ARBA" id="ARBA00023306"/>
    </source>
</evidence>
<dbReference type="eggNOG" id="COG0812">
    <property type="taxonomic scope" value="Bacteria"/>
</dbReference>
<organism evidence="21 22">
    <name type="scientific">Candidatus Kinetoplastidibacterium stringomonadis TCC290E</name>
    <dbReference type="NCBI Taxonomy" id="1208920"/>
    <lineage>
        <taxon>Bacteria</taxon>
        <taxon>Pseudomonadati</taxon>
        <taxon>Pseudomonadota</taxon>
        <taxon>Betaproteobacteria</taxon>
        <taxon>Candidatus Kinetoplastidibacterium</taxon>
    </lineage>
</organism>
<dbReference type="InterPro" id="IPR016167">
    <property type="entry name" value="FAD-bd_PCMH_sub1"/>
</dbReference>
<dbReference type="GO" id="GO:0005829">
    <property type="term" value="C:cytosol"/>
    <property type="evidence" value="ECO:0007669"/>
    <property type="project" value="TreeGrafter"/>
</dbReference>
<evidence type="ECO:0000256" key="10">
    <source>
        <dbReference type="ARBA" id="ARBA00022827"/>
    </source>
</evidence>
<dbReference type="GO" id="GO:0051301">
    <property type="term" value="P:cell division"/>
    <property type="evidence" value="ECO:0007669"/>
    <property type="project" value="UniProtKB-KW"/>
</dbReference>
<dbReference type="HOGENOM" id="CLU_035304_0_0_4"/>
<comment type="pathway">
    <text evidence="4 19">Cell wall biogenesis; peptidoglycan biosynthesis.</text>
</comment>
<dbReference type="GO" id="GO:0009252">
    <property type="term" value="P:peptidoglycan biosynthetic process"/>
    <property type="evidence" value="ECO:0007669"/>
    <property type="project" value="UniProtKB-UniRule"/>
</dbReference>
<dbReference type="EC" id="1.3.1.98" evidence="5 19"/>
<evidence type="ECO:0000259" key="20">
    <source>
        <dbReference type="PROSITE" id="PS51387"/>
    </source>
</evidence>
<evidence type="ECO:0000256" key="6">
    <source>
        <dbReference type="ARBA" id="ARBA00015188"/>
    </source>
</evidence>
<gene>
    <name evidence="19" type="primary">murB</name>
    <name evidence="21" type="ORF">CONE_0795</name>
</gene>
<evidence type="ECO:0000256" key="2">
    <source>
        <dbReference type="ARBA" id="ARBA00003921"/>
    </source>
</evidence>
<evidence type="ECO:0000256" key="17">
    <source>
        <dbReference type="ARBA" id="ARBA00031026"/>
    </source>
</evidence>
<evidence type="ECO:0000256" key="14">
    <source>
        <dbReference type="ARBA" id="ARBA00023002"/>
    </source>
</evidence>
<evidence type="ECO:0000256" key="16">
    <source>
        <dbReference type="ARBA" id="ARBA00023316"/>
    </source>
</evidence>
<dbReference type="HAMAP" id="MF_00037">
    <property type="entry name" value="MurB"/>
    <property type="match status" value="1"/>
</dbReference>
<dbReference type="NCBIfam" id="TIGR00179">
    <property type="entry name" value="murB"/>
    <property type="match status" value="1"/>
</dbReference>
<dbReference type="Gene3D" id="3.30.465.10">
    <property type="match status" value="1"/>
</dbReference>
<dbReference type="InterPro" id="IPR016166">
    <property type="entry name" value="FAD-bd_PCMH"/>
</dbReference>
<keyword evidence="22" id="KW-1185">Reference proteome</keyword>
<evidence type="ECO:0000256" key="9">
    <source>
        <dbReference type="ARBA" id="ARBA00022630"/>
    </source>
</evidence>
<dbReference type="GO" id="GO:0071949">
    <property type="term" value="F:FAD binding"/>
    <property type="evidence" value="ECO:0007669"/>
    <property type="project" value="InterPro"/>
</dbReference>
<keyword evidence="10 19" id="KW-0274">FAD</keyword>
<feature type="domain" description="FAD-binding PCMH-type" evidence="20">
    <location>
        <begin position="18"/>
        <end position="188"/>
    </location>
</feature>
<dbReference type="PATRIC" id="fig|1208920.3.peg.511"/>
<comment type="cofactor">
    <cofactor evidence="1 19">
        <name>FAD</name>
        <dbReference type="ChEBI" id="CHEBI:57692"/>
    </cofactor>
</comment>
<dbReference type="InterPro" id="IPR016169">
    <property type="entry name" value="FAD-bd_PCMH_sub2"/>
</dbReference>
<dbReference type="PROSITE" id="PS51387">
    <property type="entry name" value="FAD_PCMH"/>
    <property type="match status" value="1"/>
</dbReference>
<feature type="active site" description="Proton donor" evidence="19">
    <location>
        <position position="239"/>
    </location>
</feature>
<dbReference type="PANTHER" id="PTHR21071">
    <property type="entry name" value="UDP-N-ACETYLENOLPYRUVOYLGLUCOSAMINE REDUCTASE"/>
    <property type="match status" value="1"/>
</dbReference>
<dbReference type="InterPro" id="IPR036635">
    <property type="entry name" value="MurB_C_sf"/>
</dbReference>
<comment type="subcellular location">
    <subcellularLocation>
        <location evidence="3 19">Cytoplasm</location>
    </subcellularLocation>
</comment>
<dbReference type="InterPro" id="IPR003170">
    <property type="entry name" value="MurB"/>
</dbReference>
<dbReference type="GO" id="GO:0071555">
    <property type="term" value="P:cell wall organization"/>
    <property type="evidence" value="ECO:0007669"/>
    <property type="project" value="UniProtKB-KW"/>
</dbReference>
<dbReference type="InterPro" id="IPR006094">
    <property type="entry name" value="Oxid_FAD_bind_N"/>
</dbReference>
<keyword evidence="7 19" id="KW-0963">Cytoplasm</keyword>
<dbReference type="SUPFAM" id="SSF56194">
    <property type="entry name" value="Uridine diphospho-N-Acetylenolpyruvylglucosamine reductase, MurB, C-terminal domain"/>
    <property type="match status" value="1"/>
</dbReference>
<evidence type="ECO:0000256" key="5">
    <source>
        <dbReference type="ARBA" id="ARBA00012518"/>
    </source>
</evidence>
<evidence type="ECO:0000256" key="12">
    <source>
        <dbReference type="ARBA" id="ARBA00022960"/>
    </source>
</evidence>
<dbReference type="STRING" id="1208920.CONE_0795"/>
<dbReference type="Pfam" id="PF01565">
    <property type="entry name" value="FAD_binding_4"/>
    <property type="match status" value="1"/>
</dbReference>
<evidence type="ECO:0000256" key="11">
    <source>
        <dbReference type="ARBA" id="ARBA00022857"/>
    </source>
</evidence>
<dbReference type="GO" id="GO:0008360">
    <property type="term" value="P:regulation of cell shape"/>
    <property type="evidence" value="ECO:0007669"/>
    <property type="project" value="UniProtKB-KW"/>
</dbReference>
<dbReference type="Pfam" id="PF02873">
    <property type="entry name" value="MurB_C"/>
    <property type="match status" value="1"/>
</dbReference>
<evidence type="ECO:0000256" key="13">
    <source>
        <dbReference type="ARBA" id="ARBA00022984"/>
    </source>
</evidence>
<sequence length="339" mass="39061">MKSKPKHQNLKHFNTFSLDSYTDHFFVVRNFEDLKFITNIFEDYKDIFIIGGGSNVILKDYIKSLVIKVGFSGIKIISSFEDTVLVEAYAGESWHDFVMYCINKGWYGLENLAFIPGTVGAAPVQNIGAYGIEFSRCCYSVVAWNLTNGKMVELPAKECFFSYRDSIFKQKTYKNFIILSIRVILSKIWNPNIEYFKRNDYFVSRSLKCLVDINNVISIIYNTRNSKLPNIKEFGNVGSFFKNPIVSKDVLLNAIYLFSNLVFWKIGEDSYKVSAGWLIDNCGWKGKTYGKVTVYEKNALILLNQGFAKFDDVMRLATFIINDVYLKSGIRLEIEPRIY</sequence>
<keyword evidence="11 19" id="KW-0521">NADP</keyword>
<evidence type="ECO:0000256" key="7">
    <source>
        <dbReference type="ARBA" id="ARBA00022490"/>
    </source>
</evidence>
<dbReference type="SUPFAM" id="SSF56176">
    <property type="entry name" value="FAD-binding/transporter-associated domain-like"/>
    <property type="match status" value="1"/>
</dbReference>
<evidence type="ECO:0000256" key="1">
    <source>
        <dbReference type="ARBA" id="ARBA00001974"/>
    </source>
</evidence>
<dbReference type="InterPro" id="IPR036318">
    <property type="entry name" value="FAD-bd_PCMH-like_sf"/>
</dbReference>